<dbReference type="PRINTS" id="PR00081">
    <property type="entry name" value="GDHRDH"/>
</dbReference>
<keyword evidence="4" id="KW-1185">Reference proteome</keyword>
<dbReference type="Proteomes" id="UP001597393">
    <property type="component" value="Unassembled WGS sequence"/>
</dbReference>
<dbReference type="PRINTS" id="PR00080">
    <property type="entry name" value="SDRFAMILY"/>
</dbReference>
<evidence type="ECO:0000256" key="2">
    <source>
        <dbReference type="ARBA" id="ARBA00023002"/>
    </source>
</evidence>
<evidence type="ECO:0000256" key="1">
    <source>
        <dbReference type="ARBA" id="ARBA00006484"/>
    </source>
</evidence>
<evidence type="ECO:0000313" key="4">
    <source>
        <dbReference type="Proteomes" id="UP001597393"/>
    </source>
</evidence>
<reference evidence="4" key="1">
    <citation type="journal article" date="2019" name="Int. J. Syst. Evol. Microbiol.">
        <title>The Global Catalogue of Microorganisms (GCM) 10K type strain sequencing project: providing services to taxonomists for standard genome sequencing and annotation.</title>
        <authorList>
            <consortium name="The Broad Institute Genomics Platform"/>
            <consortium name="The Broad Institute Genome Sequencing Center for Infectious Disease"/>
            <person name="Wu L."/>
            <person name="Ma J."/>
        </authorList>
    </citation>
    <scope>NUCLEOTIDE SEQUENCE [LARGE SCALE GENOMIC DNA]</scope>
    <source>
        <strain evidence="4">KCTC 42248</strain>
    </source>
</reference>
<dbReference type="RefSeq" id="WP_380869255.1">
    <property type="nucleotide sequence ID" value="NZ_JBHUMA010000006.1"/>
</dbReference>
<proteinExistence type="inferred from homology"/>
<comment type="similarity">
    <text evidence="1">Belongs to the short-chain dehydrogenases/reductases (SDR) family.</text>
</comment>
<comment type="caution">
    <text evidence="3">The sequence shown here is derived from an EMBL/GenBank/DDBJ whole genome shotgun (WGS) entry which is preliminary data.</text>
</comment>
<protein>
    <submittedName>
        <fullName evidence="3">SDR family oxidoreductase</fullName>
    </submittedName>
</protein>
<dbReference type="SUPFAM" id="SSF51735">
    <property type="entry name" value="NAD(P)-binding Rossmann-fold domains"/>
    <property type="match status" value="1"/>
</dbReference>
<dbReference type="PANTHER" id="PTHR42760:SF133">
    <property type="entry name" value="3-OXOACYL-[ACYL-CARRIER-PROTEIN] REDUCTASE"/>
    <property type="match status" value="1"/>
</dbReference>
<dbReference type="EMBL" id="JBHUMA010000006">
    <property type="protein sequence ID" value="MFD2599129.1"/>
    <property type="molecule type" value="Genomic_DNA"/>
</dbReference>
<sequence length="257" mass="27441">MNKTLLGKVALVTGGTKGIGKSIADKLQALGANVIVAARTKPQENLDDRHFIAADLLDSESGENIAKEVIEKYGKINIIVNNAGANLSPSGGYSTLNDEHWKNELELNLMSAIRINKAFLPAMIDSRNGVIINISTGVAKQPLWDLTMAYSTAKAALNMYSKALANEIGSKGVRVNVVSPGMVNTPLMADFIENIATSNKTTKEQVAENLINQVGIPLNRMAETEEVANLVAFLVSDDAKYINGANYLIDGGSLPTV</sequence>
<dbReference type="Gene3D" id="3.40.50.720">
    <property type="entry name" value="NAD(P)-binding Rossmann-like Domain"/>
    <property type="match status" value="1"/>
</dbReference>
<dbReference type="PANTHER" id="PTHR42760">
    <property type="entry name" value="SHORT-CHAIN DEHYDROGENASES/REDUCTASES FAMILY MEMBER"/>
    <property type="match status" value="1"/>
</dbReference>
<dbReference type="NCBIfam" id="NF005095">
    <property type="entry name" value="PRK06523.1"/>
    <property type="match status" value="1"/>
</dbReference>
<evidence type="ECO:0000313" key="3">
    <source>
        <dbReference type="EMBL" id="MFD2599129.1"/>
    </source>
</evidence>
<keyword evidence="2" id="KW-0560">Oxidoreductase</keyword>
<dbReference type="InterPro" id="IPR036291">
    <property type="entry name" value="NAD(P)-bd_dom_sf"/>
</dbReference>
<organism evidence="3 4">
    <name type="scientific">Sphingobacterium corticis</name>
    <dbReference type="NCBI Taxonomy" id="1812823"/>
    <lineage>
        <taxon>Bacteria</taxon>
        <taxon>Pseudomonadati</taxon>
        <taxon>Bacteroidota</taxon>
        <taxon>Sphingobacteriia</taxon>
        <taxon>Sphingobacteriales</taxon>
        <taxon>Sphingobacteriaceae</taxon>
        <taxon>Sphingobacterium</taxon>
    </lineage>
</organism>
<dbReference type="InterPro" id="IPR002347">
    <property type="entry name" value="SDR_fam"/>
</dbReference>
<accession>A0ABW5NM66</accession>
<gene>
    <name evidence="3" type="ORF">ACFSQ3_09200</name>
</gene>
<dbReference type="Pfam" id="PF13561">
    <property type="entry name" value="adh_short_C2"/>
    <property type="match status" value="1"/>
</dbReference>
<name>A0ABW5NM66_9SPHI</name>